<dbReference type="EMBL" id="CP024091">
    <property type="protein sequence ID" value="ATP57433.1"/>
    <property type="molecule type" value="Genomic_DNA"/>
</dbReference>
<dbReference type="Pfam" id="PF03372">
    <property type="entry name" value="Exo_endo_phos"/>
    <property type="match status" value="1"/>
</dbReference>
<dbReference type="KEGG" id="pgs:CPT03_13605"/>
<feature type="domain" description="Endonuclease/exonuclease/phosphatase" evidence="2">
    <location>
        <begin position="29"/>
        <end position="295"/>
    </location>
</feature>
<evidence type="ECO:0000259" key="2">
    <source>
        <dbReference type="Pfam" id="PF03372"/>
    </source>
</evidence>
<dbReference type="AlphaFoldDB" id="A0A2D1U757"/>
<dbReference type="InterPro" id="IPR005135">
    <property type="entry name" value="Endo/exonuclease/phosphatase"/>
</dbReference>
<feature type="chain" id="PRO_5013810197" description="Endonuclease/exonuclease/phosphatase domain-containing protein" evidence="1">
    <location>
        <begin position="20"/>
        <end position="305"/>
    </location>
</feature>
<dbReference type="InterPro" id="IPR036691">
    <property type="entry name" value="Endo/exonu/phosph_ase_sf"/>
</dbReference>
<keyword evidence="4" id="KW-1185">Reference proteome</keyword>
<gene>
    <name evidence="3" type="ORF">CPT03_13605</name>
</gene>
<evidence type="ECO:0000313" key="3">
    <source>
        <dbReference type="EMBL" id="ATP57433.1"/>
    </source>
</evidence>
<evidence type="ECO:0000256" key="1">
    <source>
        <dbReference type="SAM" id="SignalP"/>
    </source>
</evidence>
<dbReference type="Gene3D" id="3.60.10.10">
    <property type="entry name" value="Endonuclease/exonuclease/phosphatase"/>
    <property type="match status" value="1"/>
</dbReference>
<name>A0A2D1U757_9SPHI</name>
<evidence type="ECO:0000313" key="4">
    <source>
        <dbReference type="Proteomes" id="UP000223749"/>
    </source>
</evidence>
<dbReference type="Proteomes" id="UP000223749">
    <property type="component" value="Chromosome"/>
</dbReference>
<protein>
    <recommendedName>
        <fullName evidence="2">Endonuclease/exonuclease/phosphatase domain-containing protein</fullName>
    </recommendedName>
</protein>
<dbReference type="GO" id="GO:0003824">
    <property type="term" value="F:catalytic activity"/>
    <property type="evidence" value="ECO:0007669"/>
    <property type="project" value="InterPro"/>
</dbReference>
<organism evidence="3 4">
    <name type="scientific">Pedobacter ginsengisoli</name>
    <dbReference type="NCBI Taxonomy" id="363852"/>
    <lineage>
        <taxon>Bacteria</taxon>
        <taxon>Pseudomonadati</taxon>
        <taxon>Bacteroidota</taxon>
        <taxon>Sphingobacteriia</taxon>
        <taxon>Sphingobacteriales</taxon>
        <taxon>Sphingobacteriaceae</taxon>
        <taxon>Pedobacter</taxon>
    </lineage>
</organism>
<proteinExistence type="predicted"/>
<sequence length="305" mass="35071">MKLTLFFLTFTFFFFNSMAQKPTGTFKVMAWNILHGANDSKDGKAHAIQIIRGINPDVILMVETYGSGKIIADSLGYNFHLIAPEGTDLDDKNVNLSIISRYPFGERIDTNFPFYLGGREIIIQNQRIRFFSNWFHYLPWENEPEKLGKNAEELLVWERSGAKYEMIQKVLPYIKKYAAETDSVPMILGGDLNTPSHLDWTAKTGKIHNNLVVPWYSTKVLADIGLIDTYRTLNPNSLTHPGITWHTKGENDDHRIDYIFYKSPKLKAVKSESYKVFFEETIKLNGKEILYPSDHGFVVTTFKIK</sequence>
<dbReference type="PANTHER" id="PTHR41349:SF1">
    <property type="entry name" value="PROTEIN CBG08683"/>
    <property type="match status" value="1"/>
</dbReference>
<dbReference type="PANTHER" id="PTHR41349">
    <property type="match status" value="1"/>
</dbReference>
<keyword evidence="1" id="KW-0732">Signal</keyword>
<reference evidence="3 4" key="1">
    <citation type="submission" date="2017-10" db="EMBL/GenBank/DDBJ databases">
        <title>Whole genome of Pedobacter ginsengisoli T01R-27 isolated from tomato rhizosphere.</title>
        <authorList>
            <person name="Weon H.-Y."/>
            <person name="Lee S.A."/>
            <person name="Sang M.K."/>
            <person name="Song J."/>
        </authorList>
    </citation>
    <scope>NUCLEOTIDE SEQUENCE [LARGE SCALE GENOMIC DNA]</scope>
    <source>
        <strain evidence="3 4">T01R-27</strain>
    </source>
</reference>
<accession>A0A2D1U757</accession>
<feature type="signal peptide" evidence="1">
    <location>
        <begin position="1"/>
        <end position="19"/>
    </location>
</feature>
<dbReference type="SUPFAM" id="SSF56219">
    <property type="entry name" value="DNase I-like"/>
    <property type="match status" value="1"/>
</dbReference>